<accession>A0A1Y2M942</accession>
<dbReference type="OMA" id="KGTATHI"/>
<reference evidence="4 5" key="1">
    <citation type="journal article" date="2017" name="Genome Announc.">
        <title>Genome sequence of the saprophytic ascomycete Epicoccum nigrum ICMP 19927 strain isolated from New Zealand.</title>
        <authorList>
            <person name="Fokin M."/>
            <person name="Fleetwood D."/>
            <person name="Weir B.S."/>
            <person name="Villas-Boas S.G."/>
        </authorList>
    </citation>
    <scope>NUCLEOTIDE SEQUENCE [LARGE SCALE GENOMIC DNA]</scope>
    <source>
        <strain evidence="4 5">ICMP 19927</strain>
    </source>
</reference>
<dbReference type="InParanoid" id="A0A1Y2M942"/>
<evidence type="ECO:0000256" key="1">
    <source>
        <dbReference type="SAM" id="MobiDB-lite"/>
    </source>
</evidence>
<protein>
    <submittedName>
        <fullName evidence="4">Uncharacterized protein</fullName>
    </submittedName>
</protein>
<evidence type="ECO:0000256" key="3">
    <source>
        <dbReference type="SAM" id="SignalP"/>
    </source>
</evidence>
<keyword evidence="2" id="KW-0472">Membrane</keyword>
<dbReference type="EMBL" id="KZ107840">
    <property type="protein sequence ID" value="OSS51748.1"/>
    <property type="molecule type" value="Genomic_DNA"/>
</dbReference>
<evidence type="ECO:0000313" key="5">
    <source>
        <dbReference type="Proteomes" id="UP000193240"/>
    </source>
</evidence>
<feature type="region of interest" description="Disordered" evidence="1">
    <location>
        <begin position="283"/>
        <end position="310"/>
    </location>
</feature>
<feature type="compositionally biased region" description="Basic and acidic residues" evidence="1">
    <location>
        <begin position="296"/>
        <end position="310"/>
    </location>
</feature>
<gene>
    <name evidence="4" type="ORF">B5807_03337</name>
</gene>
<proteinExistence type="predicted"/>
<evidence type="ECO:0000313" key="4">
    <source>
        <dbReference type="EMBL" id="OSS51748.1"/>
    </source>
</evidence>
<keyword evidence="3" id="KW-0732">Signal</keyword>
<keyword evidence="2" id="KW-0812">Transmembrane</keyword>
<feature type="chain" id="PRO_5013118977" evidence="3">
    <location>
        <begin position="21"/>
        <end position="310"/>
    </location>
</feature>
<dbReference type="AlphaFoldDB" id="A0A1Y2M942"/>
<feature type="transmembrane region" description="Helical" evidence="2">
    <location>
        <begin position="248"/>
        <end position="273"/>
    </location>
</feature>
<organism evidence="4 5">
    <name type="scientific">Epicoccum nigrum</name>
    <name type="common">Soil fungus</name>
    <name type="synonym">Epicoccum purpurascens</name>
    <dbReference type="NCBI Taxonomy" id="105696"/>
    <lineage>
        <taxon>Eukaryota</taxon>
        <taxon>Fungi</taxon>
        <taxon>Dikarya</taxon>
        <taxon>Ascomycota</taxon>
        <taxon>Pezizomycotina</taxon>
        <taxon>Dothideomycetes</taxon>
        <taxon>Pleosporomycetidae</taxon>
        <taxon>Pleosporales</taxon>
        <taxon>Pleosporineae</taxon>
        <taxon>Didymellaceae</taxon>
        <taxon>Epicoccum</taxon>
    </lineage>
</organism>
<name>A0A1Y2M942_EPING</name>
<keyword evidence="5" id="KW-1185">Reference proteome</keyword>
<sequence>MILRATTIITLLSSLWIVAADPAPEITTLAEGHAYIAKLPCIDCPFLYRDETNGPWVTRQDENALLLNISLPWDATHLSLNGAALLTRSSTQPRIYAAQVPSDYSTDSLSQLISNDSLDTAGPLLGLSYGTSLFHPPNSSALVYRFNVFATHFPLSKDGSLTSFPLDASAQQLLELVFLPRPLHSPADTFAGWEIISAKVTARERSGSKHRMRMMLFDEWDQYGHKGSPWHAVMSALGGVVGYAARGIWQLGLAILGFLVIFVVIIVLGVLWFEGDAAWEKNGEKERKKGSGSWGDVEKGRGGGDVGKSD</sequence>
<feature type="signal peptide" evidence="3">
    <location>
        <begin position="1"/>
        <end position="20"/>
    </location>
</feature>
<dbReference type="Proteomes" id="UP000193240">
    <property type="component" value="Unassembled WGS sequence"/>
</dbReference>
<keyword evidence="2" id="KW-1133">Transmembrane helix</keyword>
<evidence type="ECO:0000256" key="2">
    <source>
        <dbReference type="SAM" id="Phobius"/>
    </source>
</evidence>